<keyword evidence="5" id="KW-1185">Reference proteome</keyword>
<dbReference type="OrthoDB" id="2015333at2759"/>
<feature type="region of interest" description="Disordered" evidence="1">
    <location>
        <begin position="563"/>
        <end position="584"/>
    </location>
</feature>
<dbReference type="EMBL" id="VOIH02000001">
    <property type="protein sequence ID" value="KAF3457854.1"/>
    <property type="molecule type" value="Genomic_DNA"/>
</dbReference>
<proteinExistence type="predicted"/>
<evidence type="ECO:0000256" key="1">
    <source>
        <dbReference type="SAM" id="MobiDB-lite"/>
    </source>
</evidence>
<dbReference type="PROSITE" id="PS51258">
    <property type="entry name" value="MHD1"/>
    <property type="match status" value="1"/>
</dbReference>
<name>A0A8K0HSQ9_9ROSA</name>
<reference evidence="4" key="1">
    <citation type="submission" date="2020-03" db="EMBL/GenBank/DDBJ databases">
        <title>A high-quality chromosome-level genome assembly of a woody plant with both climbing and erect habits, Rhamnella rubrinervis.</title>
        <authorList>
            <person name="Lu Z."/>
            <person name="Yang Y."/>
            <person name="Zhu X."/>
            <person name="Sun Y."/>
        </authorList>
    </citation>
    <scope>NUCLEOTIDE SEQUENCE</scope>
    <source>
        <strain evidence="4">BYM</strain>
        <tissue evidence="4">Leaf</tissue>
    </source>
</reference>
<dbReference type="PANTHER" id="PTHR31280:SF1">
    <property type="entry name" value="OS03G0138600 PROTEIN"/>
    <property type="match status" value="1"/>
</dbReference>
<feature type="domain" description="MHD1" evidence="2">
    <location>
        <begin position="394"/>
        <end position="536"/>
    </location>
</feature>
<dbReference type="Pfam" id="PF25761">
    <property type="entry name" value="TPR_PATROL1"/>
    <property type="match status" value="1"/>
</dbReference>
<evidence type="ECO:0000259" key="2">
    <source>
        <dbReference type="PROSITE" id="PS51258"/>
    </source>
</evidence>
<evidence type="ECO:0000259" key="3">
    <source>
        <dbReference type="PROSITE" id="PS51259"/>
    </source>
</evidence>
<dbReference type="InterPro" id="IPR057984">
    <property type="entry name" value="PATROL1_C"/>
</dbReference>
<accession>A0A8K0HSQ9</accession>
<dbReference type="AlphaFoldDB" id="A0A8K0HSQ9"/>
<comment type="caution">
    <text evidence="4">The sequence shown here is derived from an EMBL/GenBank/DDBJ whole genome shotgun (WGS) entry which is preliminary data.</text>
</comment>
<organism evidence="4 5">
    <name type="scientific">Rhamnella rubrinervis</name>
    <dbReference type="NCBI Taxonomy" id="2594499"/>
    <lineage>
        <taxon>Eukaryota</taxon>
        <taxon>Viridiplantae</taxon>
        <taxon>Streptophyta</taxon>
        <taxon>Embryophyta</taxon>
        <taxon>Tracheophyta</taxon>
        <taxon>Spermatophyta</taxon>
        <taxon>Magnoliopsida</taxon>
        <taxon>eudicotyledons</taxon>
        <taxon>Gunneridae</taxon>
        <taxon>Pentapetalae</taxon>
        <taxon>rosids</taxon>
        <taxon>fabids</taxon>
        <taxon>Rosales</taxon>
        <taxon>Rhamnaceae</taxon>
        <taxon>rhamnoid group</taxon>
        <taxon>Rhamneae</taxon>
        <taxon>Rhamnella</taxon>
    </lineage>
</organism>
<protein>
    <recommendedName>
        <fullName evidence="6">Protein unc-13 homolog</fullName>
    </recommendedName>
</protein>
<dbReference type="PROSITE" id="PS51259">
    <property type="entry name" value="MHD2"/>
    <property type="match status" value="1"/>
</dbReference>
<gene>
    <name evidence="4" type="ORF">FNV43_RR02514</name>
</gene>
<dbReference type="PANTHER" id="PTHR31280">
    <property type="entry name" value="PROTEIN UNC-13 HOMOLOG"/>
    <property type="match status" value="1"/>
</dbReference>
<dbReference type="InterPro" id="IPR014770">
    <property type="entry name" value="Munc13_1"/>
</dbReference>
<dbReference type="InterPro" id="IPR014772">
    <property type="entry name" value="Munc13_dom-2"/>
</dbReference>
<feature type="domain" description="MHD2" evidence="3">
    <location>
        <begin position="679"/>
        <end position="790"/>
    </location>
</feature>
<evidence type="ECO:0008006" key="6">
    <source>
        <dbReference type="Google" id="ProtNLM"/>
    </source>
</evidence>
<evidence type="ECO:0000313" key="5">
    <source>
        <dbReference type="Proteomes" id="UP000796880"/>
    </source>
</evidence>
<dbReference type="Proteomes" id="UP000796880">
    <property type="component" value="Unassembled WGS sequence"/>
</dbReference>
<dbReference type="InterPro" id="IPR008528">
    <property type="entry name" value="unc-13_homologue"/>
</dbReference>
<sequence length="852" mass="95743">MRVTEQSDNRLRKTLMRTLVGQMGRRAETIILPLELLRHLKPSEFNDSHEYHFWQKRQLKILEAGLLLQPSIPLDKSNTFAMRFRDIIRASETRPIDTGKNSDTMRTLCNSVVSLSWRSANGTPTDVCHWADGFPINVHLYVALLQSIFDIRDETLVLDEVDELLELMKKTWSTLGITRPIHNICFTWVLFQQYVATSLIEPDLLCAAHAMLTEVANDAKKPDREALYVKILSSVLSSMQGWAEKKLLNYHDYFLRGTVSQIENLLPLALSASRIMGEDVTITEGAGQEKGDVLLVDSSGDRVDYYIRSSLKNAIAKVLESGSIKEIKEGSEVVLQLAKETEDLALKERESFSPILKKWHPIAGGVAAVTLHNCYGSVLRQYLGGVSTLTNETVGVLQRAGKLEKLLVQMVVEDSVECDDGGKSIVREMVPYEVDSIILNLLKRWIDERLKKGAECLCRAKETETWNPKSKTEPYAQSAVELMKLAKEAVEEFFEIPIGITEDLVQDLADGLEHLFQDYTTFVASAGSKQSYIPTLPPLTRCNRDSKFLKLWKKASPCSAAAEDAHHTGSTNEGHHPRPSTSRGTQRLYIRLNTLHYLLSHLHSLDKTLSLSPTVVPSTRNRFSSSRRSHSNSSSFFEFATLSIQGACQHISEVAAYRLIFLDSNSVFYESLYIDDVANARIRPALRILKQNLTLLSAILTDRAQALAMKEVMRAAFEAFLMVLLAGGSPRVFYRSDQEMIEEDFDSLKRVFCTCGEGLIAEDVVEREAEVVEGVIALMGQCTEQLMEDFSIVTCETSGIGVVGTGQKLPMPPTTGRWNRSDPNTILRVLCHRNDRAANMFLKRTFQLAKRR</sequence>
<evidence type="ECO:0000313" key="4">
    <source>
        <dbReference type="EMBL" id="KAF3457854.1"/>
    </source>
</evidence>